<organism evidence="9 10">
    <name type="scientific">Actinomadura logoneensis</name>
    <dbReference type="NCBI Taxonomy" id="2293572"/>
    <lineage>
        <taxon>Bacteria</taxon>
        <taxon>Bacillati</taxon>
        <taxon>Actinomycetota</taxon>
        <taxon>Actinomycetes</taxon>
        <taxon>Streptosporangiales</taxon>
        <taxon>Thermomonosporaceae</taxon>
        <taxon>Actinomadura</taxon>
    </lineage>
</organism>
<evidence type="ECO:0000256" key="3">
    <source>
        <dbReference type="ARBA" id="ARBA00011897"/>
    </source>
</evidence>
<dbReference type="AlphaFoldDB" id="A0A372JFL0"/>
<dbReference type="Proteomes" id="UP000261811">
    <property type="component" value="Unassembled WGS sequence"/>
</dbReference>
<dbReference type="Gene3D" id="2.130.10.120">
    <property type="entry name" value="Prolyl oligopeptidase, N-terminal domain"/>
    <property type="match status" value="1"/>
</dbReference>
<feature type="domain" description="Peptidase S9A N-terminal" evidence="8">
    <location>
        <begin position="6"/>
        <end position="399"/>
    </location>
</feature>
<name>A0A372JFL0_9ACTN</name>
<evidence type="ECO:0000256" key="1">
    <source>
        <dbReference type="ARBA" id="ARBA00001070"/>
    </source>
</evidence>
<dbReference type="SUPFAM" id="SSF53474">
    <property type="entry name" value="alpha/beta-Hydrolases"/>
    <property type="match status" value="1"/>
</dbReference>
<evidence type="ECO:0000259" key="8">
    <source>
        <dbReference type="Pfam" id="PF02897"/>
    </source>
</evidence>
<dbReference type="InterPro" id="IPR001375">
    <property type="entry name" value="Peptidase_S9_cat"/>
</dbReference>
<dbReference type="Pfam" id="PF00326">
    <property type="entry name" value="Peptidase_S9"/>
    <property type="match status" value="1"/>
</dbReference>
<dbReference type="GO" id="GO:0070012">
    <property type="term" value="F:oligopeptidase activity"/>
    <property type="evidence" value="ECO:0007669"/>
    <property type="project" value="TreeGrafter"/>
</dbReference>
<evidence type="ECO:0000256" key="4">
    <source>
        <dbReference type="ARBA" id="ARBA00022670"/>
    </source>
</evidence>
<dbReference type="EC" id="3.4.21.26" evidence="3"/>
<dbReference type="OrthoDB" id="9801421at2"/>
<keyword evidence="4" id="KW-0645">Protease</keyword>
<dbReference type="PANTHER" id="PTHR42881">
    <property type="entry name" value="PROLYL ENDOPEPTIDASE"/>
    <property type="match status" value="1"/>
</dbReference>
<dbReference type="Pfam" id="PF02897">
    <property type="entry name" value="Peptidase_S9_N"/>
    <property type="match status" value="1"/>
</dbReference>
<keyword evidence="6" id="KW-0720">Serine protease</keyword>
<keyword evidence="10" id="KW-1185">Reference proteome</keyword>
<dbReference type="InterPro" id="IPR023302">
    <property type="entry name" value="Pept_S9A_N"/>
</dbReference>
<evidence type="ECO:0000259" key="7">
    <source>
        <dbReference type="Pfam" id="PF00326"/>
    </source>
</evidence>
<dbReference type="SUPFAM" id="SSF50993">
    <property type="entry name" value="Peptidase/esterase 'gauge' domain"/>
    <property type="match status" value="1"/>
</dbReference>
<dbReference type="EMBL" id="QURH01000697">
    <property type="protein sequence ID" value="RFU38792.1"/>
    <property type="molecule type" value="Genomic_DNA"/>
</dbReference>
<reference evidence="9 10" key="1">
    <citation type="submission" date="2018-08" db="EMBL/GenBank/DDBJ databases">
        <title>Actinomadura jelena sp. nov., a novel Actinomycete isolated from soil in Chad.</title>
        <authorList>
            <person name="Shi L."/>
        </authorList>
    </citation>
    <scope>NUCLEOTIDE SEQUENCE [LARGE SCALE GENOMIC DNA]</scope>
    <source>
        <strain evidence="9 10">NEAU-G17</strain>
    </source>
</reference>
<dbReference type="PROSITE" id="PS00708">
    <property type="entry name" value="PRO_ENDOPEP_SER"/>
    <property type="match status" value="1"/>
</dbReference>
<gene>
    <name evidence="9" type="ORF">DZF91_25815</name>
</gene>
<sequence>MDHPKAERGPVVETLHGHRVADPYRWLEDPASPETRAWLDAQDELFHKHIDPVLRAAFRARVAELADTGSVSAPVWRGGRRFTLRRVAGQEHAALHVADGDGPERTLLDPAVLDPSGTTTLDAWRPDPTGRLLTCQVSRGGTERADLFVLDVATGETLDGPIDRCRYSPVAWLPDGSAFYYVRAEPGDEMRRRVLRHAVGEPPENDVPVTGPAAACGVGISEDGRHLVVSTADGLGPGNALYIADLASADPHALRPVLRGADGDADARAAAAVGPDGRLYIVTDRDAPRVRLCVADPSRPADWTELIAEDDQAVLADFALLDGLIAVARVRSGTSELALHDAHTGARVRAIDLPGPGVLGPLVTRPGDGHELWFTHSGMATPEAVWHYDTRDDALTLWEPSPSEIVPPPIETHQIICTSADGTPVRVDVIARPHDGTEPRPAILYGYGGFGIPLTPSYAADALAWVETGGVLAIAHLRGGGEDGTDSHRAGILGRKQRVFDDFLAAAETLVADGWTASDRLAIWGESNGGLLVGAALTQRPDLFAAAVCVAPLLDMLRYDKSGMGAAWHGEYGSPADPEAFGWLRAYSPYHRVREGTAYPATLFAVFDGDSRVDPLHARKMCAALQWATAGDAPVLLRRESGVGHASRSAGRSFDLAADLLAFVFTWTASDGSPRGAAMT</sequence>
<dbReference type="GO" id="GO:0004252">
    <property type="term" value="F:serine-type endopeptidase activity"/>
    <property type="evidence" value="ECO:0007669"/>
    <property type="project" value="UniProtKB-EC"/>
</dbReference>
<keyword evidence="5" id="KW-0378">Hydrolase</keyword>
<dbReference type="PRINTS" id="PR00862">
    <property type="entry name" value="PROLIGOPTASE"/>
</dbReference>
<dbReference type="InterPro" id="IPR002471">
    <property type="entry name" value="Pept_S9_AS"/>
</dbReference>
<dbReference type="Gene3D" id="3.40.50.1820">
    <property type="entry name" value="alpha/beta hydrolase"/>
    <property type="match status" value="1"/>
</dbReference>
<dbReference type="RefSeq" id="WP_117359797.1">
    <property type="nucleotide sequence ID" value="NZ_QURH01000697.1"/>
</dbReference>
<dbReference type="InterPro" id="IPR002470">
    <property type="entry name" value="Peptidase_S9A"/>
</dbReference>
<comment type="caution">
    <text evidence="9">The sequence shown here is derived from an EMBL/GenBank/DDBJ whole genome shotgun (WGS) entry which is preliminary data.</text>
</comment>
<dbReference type="InterPro" id="IPR029058">
    <property type="entry name" value="AB_hydrolase_fold"/>
</dbReference>
<proteinExistence type="inferred from homology"/>
<evidence type="ECO:0000256" key="5">
    <source>
        <dbReference type="ARBA" id="ARBA00022801"/>
    </source>
</evidence>
<evidence type="ECO:0000256" key="2">
    <source>
        <dbReference type="ARBA" id="ARBA00005228"/>
    </source>
</evidence>
<dbReference type="PANTHER" id="PTHR42881:SF2">
    <property type="entry name" value="PROLYL ENDOPEPTIDASE"/>
    <property type="match status" value="1"/>
</dbReference>
<evidence type="ECO:0000313" key="9">
    <source>
        <dbReference type="EMBL" id="RFU38792.1"/>
    </source>
</evidence>
<protein>
    <recommendedName>
        <fullName evidence="3">prolyl oligopeptidase</fullName>
        <ecNumber evidence="3">3.4.21.26</ecNumber>
    </recommendedName>
</protein>
<comment type="similarity">
    <text evidence="2">Belongs to the peptidase S9A family.</text>
</comment>
<dbReference type="GO" id="GO:0005829">
    <property type="term" value="C:cytosol"/>
    <property type="evidence" value="ECO:0007669"/>
    <property type="project" value="TreeGrafter"/>
</dbReference>
<accession>A0A372JFL0</accession>
<dbReference type="GO" id="GO:0006508">
    <property type="term" value="P:proteolysis"/>
    <property type="evidence" value="ECO:0007669"/>
    <property type="project" value="UniProtKB-KW"/>
</dbReference>
<comment type="catalytic activity">
    <reaction evidence="1">
        <text>Hydrolysis of Pro-|-Xaa &gt;&gt; Ala-|-Xaa in oligopeptides.</text>
        <dbReference type="EC" id="3.4.21.26"/>
    </reaction>
</comment>
<evidence type="ECO:0000256" key="6">
    <source>
        <dbReference type="ARBA" id="ARBA00022825"/>
    </source>
</evidence>
<dbReference type="InterPro" id="IPR051167">
    <property type="entry name" value="Prolyl_oligopep/macrocyclase"/>
</dbReference>
<feature type="domain" description="Peptidase S9 prolyl oligopeptidase catalytic" evidence="7">
    <location>
        <begin position="463"/>
        <end position="668"/>
    </location>
</feature>
<evidence type="ECO:0000313" key="10">
    <source>
        <dbReference type="Proteomes" id="UP000261811"/>
    </source>
</evidence>